<sequence>MPDRDPRARPVTVAAAHIDALLESIERERTPERLMELARELQDALRARASGADRKS</sequence>
<evidence type="ECO:0000313" key="2">
    <source>
        <dbReference type="Proteomes" id="UP000549457"/>
    </source>
</evidence>
<dbReference type="RefSeq" id="WP_184152266.1">
    <property type="nucleotide sequence ID" value="NZ_JACHFM010000003.1"/>
</dbReference>
<keyword evidence="2" id="KW-1185">Reference proteome</keyword>
<protein>
    <submittedName>
        <fullName evidence="1">Uncharacterized protein</fullName>
    </submittedName>
</protein>
<accession>A0A840SW31</accession>
<dbReference type="EMBL" id="JACHFM010000003">
    <property type="protein sequence ID" value="MBB5223463.1"/>
    <property type="molecule type" value="Genomic_DNA"/>
</dbReference>
<comment type="caution">
    <text evidence="1">The sequence shown here is derived from an EMBL/GenBank/DDBJ whole genome shotgun (WGS) entry which is preliminary data.</text>
</comment>
<proteinExistence type="predicted"/>
<evidence type="ECO:0000313" key="1">
    <source>
        <dbReference type="EMBL" id="MBB5223463.1"/>
    </source>
</evidence>
<gene>
    <name evidence="1" type="ORF">HNP73_003410</name>
</gene>
<reference evidence="1 2" key="1">
    <citation type="submission" date="2020-08" db="EMBL/GenBank/DDBJ databases">
        <title>Genomic Encyclopedia of Type Strains, Phase IV (KMG-IV): sequencing the most valuable type-strain genomes for metagenomic binning, comparative biology and taxonomic classification.</title>
        <authorList>
            <person name="Goeker M."/>
        </authorList>
    </citation>
    <scope>NUCLEOTIDE SEQUENCE [LARGE SCALE GENOMIC DNA]</scope>
    <source>
        <strain evidence="1 2">DSM 101730</strain>
    </source>
</reference>
<organism evidence="1 2">
    <name type="scientific">Amaricoccus macauensis</name>
    <dbReference type="NCBI Taxonomy" id="57001"/>
    <lineage>
        <taxon>Bacteria</taxon>
        <taxon>Pseudomonadati</taxon>
        <taxon>Pseudomonadota</taxon>
        <taxon>Alphaproteobacteria</taxon>
        <taxon>Rhodobacterales</taxon>
        <taxon>Paracoccaceae</taxon>
        <taxon>Amaricoccus</taxon>
    </lineage>
</organism>
<name>A0A840SW31_9RHOB</name>
<dbReference type="AlphaFoldDB" id="A0A840SW31"/>
<dbReference type="Proteomes" id="UP000549457">
    <property type="component" value="Unassembled WGS sequence"/>
</dbReference>